<evidence type="ECO:0000259" key="12">
    <source>
        <dbReference type="Pfam" id="PF07055"/>
    </source>
</evidence>
<dbReference type="Pfam" id="PF12241">
    <property type="entry name" value="Enoyl_reductase"/>
    <property type="match status" value="1"/>
</dbReference>
<dbReference type="Pfam" id="PF07055">
    <property type="entry name" value="Eno-Rase_FAD_bd"/>
    <property type="match status" value="1"/>
</dbReference>
<evidence type="ECO:0000256" key="9">
    <source>
        <dbReference type="ARBA" id="ARBA00048572"/>
    </source>
</evidence>
<dbReference type="InterPro" id="IPR010758">
    <property type="entry name" value="Trans-2-enoyl-CoA_reductase"/>
</dbReference>
<dbReference type="GO" id="GO:0006633">
    <property type="term" value="P:fatty acid biosynthetic process"/>
    <property type="evidence" value="ECO:0007669"/>
    <property type="project" value="UniProtKB-UniRule"/>
</dbReference>
<organism evidence="15 16">
    <name type="scientific">Sphingobacterium multivorum</name>
    <dbReference type="NCBI Taxonomy" id="28454"/>
    <lineage>
        <taxon>Bacteria</taxon>
        <taxon>Pseudomonadati</taxon>
        <taxon>Bacteroidota</taxon>
        <taxon>Sphingobacteriia</taxon>
        <taxon>Sphingobacteriales</taxon>
        <taxon>Sphingobacteriaceae</taxon>
        <taxon>Sphingobacterium</taxon>
    </lineage>
</organism>
<gene>
    <name evidence="11" type="primary">fabV</name>
    <name evidence="15" type="ORF">NCTC11343_05827</name>
</gene>
<dbReference type="UniPathway" id="UPA00094"/>
<dbReference type="EC" id="1.3.1.9" evidence="11"/>
<feature type="domain" description="Trans-2-enoyl-CoA reductase-like NAD(P)H binding" evidence="14">
    <location>
        <begin position="2"/>
        <end position="79"/>
    </location>
</feature>
<evidence type="ECO:0000259" key="13">
    <source>
        <dbReference type="Pfam" id="PF12241"/>
    </source>
</evidence>
<comment type="similarity">
    <text evidence="10 11">Belongs to the TER reductase family.</text>
</comment>
<evidence type="ECO:0000256" key="4">
    <source>
        <dbReference type="ARBA" id="ARBA00023002"/>
    </source>
</evidence>
<evidence type="ECO:0000313" key="16">
    <source>
        <dbReference type="Proteomes" id="UP000251241"/>
    </source>
</evidence>
<keyword evidence="7 11" id="KW-0275">Fatty acid biosynthesis</keyword>
<keyword evidence="5 11" id="KW-0520">NAD</keyword>
<feature type="domain" description="Trans-2-enoyl-CoA reductase catalytic" evidence="13">
    <location>
        <begin position="82"/>
        <end position="318"/>
    </location>
</feature>
<keyword evidence="6 11" id="KW-0443">Lipid metabolism</keyword>
<comment type="catalytic activity">
    <reaction evidence="8">
        <text>a 2,3-saturated acyl-CoA + NAD(+) = a (2E)-enoyl-CoA + NADH + H(+)</text>
        <dbReference type="Rhea" id="RHEA:18177"/>
        <dbReference type="ChEBI" id="CHEBI:15378"/>
        <dbReference type="ChEBI" id="CHEBI:57540"/>
        <dbReference type="ChEBI" id="CHEBI:57945"/>
        <dbReference type="ChEBI" id="CHEBI:58856"/>
        <dbReference type="ChEBI" id="CHEBI:65111"/>
        <dbReference type="EC" id="1.3.1.44"/>
    </reaction>
</comment>
<evidence type="ECO:0000256" key="7">
    <source>
        <dbReference type="ARBA" id="ARBA00023160"/>
    </source>
</evidence>
<dbReference type="Pfam" id="PF12242">
    <property type="entry name" value="Eno-Rase_NADH_b"/>
    <property type="match status" value="1"/>
</dbReference>
<evidence type="ECO:0000256" key="8">
    <source>
        <dbReference type="ARBA" id="ARBA00048302"/>
    </source>
</evidence>
<dbReference type="PANTHER" id="PTHR37480:SF1">
    <property type="entry name" value="ENOYL-[ACYL-CARRIER-PROTEIN] REDUCTASE [NADH]"/>
    <property type="match status" value="1"/>
</dbReference>
<comment type="subunit">
    <text evidence="1 11">Monomer.</text>
</comment>
<evidence type="ECO:0000256" key="3">
    <source>
        <dbReference type="ARBA" id="ARBA00022832"/>
    </source>
</evidence>
<feature type="binding site" evidence="11">
    <location>
        <begin position="139"/>
        <end position="140"/>
    </location>
    <ligand>
        <name>NAD(+)</name>
        <dbReference type="ChEBI" id="CHEBI:57540"/>
    </ligand>
</feature>
<dbReference type="InterPro" id="IPR050048">
    <property type="entry name" value="FabV-like_NADH_b"/>
</dbReference>
<evidence type="ECO:0000256" key="6">
    <source>
        <dbReference type="ARBA" id="ARBA00023098"/>
    </source>
</evidence>
<feature type="active site" description="Proton donor" evidence="11">
    <location>
        <position position="236"/>
    </location>
</feature>
<keyword evidence="2 11" id="KW-0444">Lipid biosynthesis</keyword>
<dbReference type="GO" id="GO:0051287">
    <property type="term" value="F:NAD binding"/>
    <property type="evidence" value="ECO:0007669"/>
    <property type="project" value="UniProtKB-UniRule"/>
</dbReference>
<keyword evidence="3 11" id="KW-0276">Fatty acid metabolism</keyword>
<dbReference type="InterPro" id="IPR024910">
    <property type="entry name" value="Enoyl-CoA_Rdtase_cat_dom"/>
</dbReference>
<dbReference type="InterPro" id="IPR024906">
    <property type="entry name" value="Eno_Rdtase_FAD-bd_dom"/>
</dbReference>
<feature type="binding site" evidence="11">
    <location>
        <position position="226"/>
    </location>
    <ligand>
        <name>substrate</name>
    </ligand>
</feature>
<dbReference type="GeneID" id="97180552"/>
<sequence length="400" mass="43443">MIIQPRTRGFICLTSHPQGAAQNIKNQIEYVKSKGEIANGPKKVLVIGASTGFGIASRISAAFGSGAATIGVFFEKPAAEGKPGTAGWYNSAAFEKEAHEAGLYAKSINGDAFSDEVKKQTIELIKKDLGQVDLVVYSLASPRRTHPKTGVAHASVLKPIQEPFTNKTVDFHTGVISDITIQPVENEEDIANTVAVMGGEDWKFWIEDLKAAGVLADGAKTVAYSYIGPELTYPIYRNGTIGRAKDDLEGTVPAINAILSDINGVSYVSVNKALVTQSSSAIPVVPLYISLLYKVMKEKGIHEGTIEQMQRLFAERLYTADGKVLLDEKGRIRVDDLEMREDVQAEVAALWEKATTENLAEISDIEGYRNEFFNLFGFNFEGIDYNADTNEVVGVPSIEG</sequence>
<feature type="binding site" evidence="11">
    <location>
        <begin position="48"/>
        <end position="53"/>
    </location>
    <ligand>
        <name>NAD(+)</name>
        <dbReference type="ChEBI" id="CHEBI:57540"/>
    </ligand>
</feature>
<feature type="binding site" evidence="11">
    <location>
        <begin position="274"/>
        <end position="276"/>
    </location>
    <ligand>
        <name>NAD(+)</name>
        <dbReference type="ChEBI" id="CHEBI:57540"/>
    </ligand>
</feature>
<evidence type="ECO:0000259" key="14">
    <source>
        <dbReference type="Pfam" id="PF12242"/>
    </source>
</evidence>
<comment type="catalytic activity">
    <reaction evidence="9 11">
        <text>a 2,3-saturated acyl-[ACP] + NAD(+) = a (2E)-enoyl-[ACP] + NADH + H(+)</text>
        <dbReference type="Rhea" id="RHEA:10240"/>
        <dbReference type="Rhea" id="RHEA-COMP:9925"/>
        <dbReference type="Rhea" id="RHEA-COMP:9926"/>
        <dbReference type="ChEBI" id="CHEBI:15378"/>
        <dbReference type="ChEBI" id="CHEBI:57540"/>
        <dbReference type="ChEBI" id="CHEBI:57945"/>
        <dbReference type="ChEBI" id="CHEBI:78784"/>
        <dbReference type="ChEBI" id="CHEBI:78785"/>
        <dbReference type="EC" id="1.3.1.9"/>
    </reaction>
</comment>
<dbReference type="AlphaFoldDB" id="A0A2X2JLY3"/>
<evidence type="ECO:0000256" key="1">
    <source>
        <dbReference type="ARBA" id="ARBA00011245"/>
    </source>
</evidence>
<dbReference type="FunFam" id="3.40.50.720:FF:000221">
    <property type="entry name" value="Enoyl-[acyl-carrier-protein] reductase [NADH]"/>
    <property type="match status" value="1"/>
</dbReference>
<comment type="function">
    <text evidence="11">Involved in the final reduction of the elongation cycle of fatty acid synthesis (FAS II). Catalyzes the reduction of a carbon-carbon double bond in an enoyl moiety that is covalently linked to an acyl carrier protein (ACP).</text>
</comment>
<feature type="domain" description="Enoyl reductase FAD binding" evidence="12">
    <location>
        <begin position="326"/>
        <end position="388"/>
    </location>
</feature>
<accession>A0A2X2JLY3</accession>
<dbReference type="Proteomes" id="UP000251241">
    <property type="component" value="Unassembled WGS sequence"/>
</dbReference>
<dbReference type="PANTHER" id="PTHR37480">
    <property type="entry name" value="ENOYL-[ACYL-CARRIER-PROTEIN] REDUCTASE [NADH]"/>
    <property type="match status" value="1"/>
</dbReference>
<dbReference type="EMBL" id="UAUU01000011">
    <property type="protein sequence ID" value="SPZ95192.1"/>
    <property type="molecule type" value="Genomic_DNA"/>
</dbReference>
<name>A0A2X2JLY3_SPHMU</name>
<dbReference type="GO" id="GO:0050343">
    <property type="term" value="F:trans-2-enoyl-CoA reductase (NADH) activity"/>
    <property type="evidence" value="ECO:0007669"/>
    <property type="project" value="UniProtKB-EC"/>
</dbReference>
<protein>
    <recommendedName>
        <fullName evidence="11">Enoyl-[acyl-carrier-protein] reductase [NADH]</fullName>
        <shortName evidence="11">ENR</shortName>
        <ecNumber evidence="11">1.3.1.9</ecNumber>
    </recommendedName>
</protein>
<evidence type="ECO:0000256" key="5">
    <source>
        <dbReference type="ARBA" id="ARBA00023027"/>
    </source>
</evidence>
<reference evidence="15 16" key="1">
    <citation type="submission" date="2018-06" db="EMBL/GenBank/DDBJ databases">
        <authorList>
            <consortium name="Pathogen Informatics"/>
            <person name="Doyle S."/>
        </authorList>
    </citation>
    <scope>NUCLEOTIDE SEQUENCE [LARGE SCALE GENOMIC DNA]</scope>
    <source>
        <strain evidence="15 16">NCTC11343</strain>
    </source>
</reference>
<feature type="binding site" evidence="11">
    <location>
        <begin position="111"/>
        <end position="112"/>
    </location>
    <ligand>
        <name>NAD(+)</name>
        <dbReference type="ChEBI" id="CHEBI:57540"/>
    </ligand>
</feature>
<feature type="site" description="Plays an important role in discriminating NADH against NADPH" evidence="11">
    <location>
        <position position="75"/>
    </location>
</feature>
<dbReference type="RefSeq" id="WP_112376488.1">
    <property type="nucleotide sequence ID" value="NZ_CP069793.1"/>
</dbReference>
<evidence type="ECO:0000313" key="15">
    <source>
        <dbReference type="EMBL" id="SPZ95192.1"/>
    </source>
</evidence>
<evidence type="ECO:0000256" key="11">
    <source>
        <dbReference type="HAMAP-Rule" id="MF_01838"/>
    </source>
</evidence>
<dbReference type="NCBIfam" id="NF043048">
    <property type="entry name" value="EnoyACPredFabV"/>
    <property type="match status" value="1"/>
</dbReference>
<comment type="pathway">
    <text evidence="11">Lipid metabolism; fatty acid biosynthesis.</text>
</comment>
<dbReference type="GO" id="GO:0004318">
    <property type="term" value="F:enoyl-[acyl-carrier-protein] reductase (NADH) activity"/>
    <property type="evidence" value="ECO:0007669"/>
    <property type="project" value="UniProtKB-UniRule"/>
</dbReference>
<proteinExistence type="inferred from homology"/>
<dbReference type="Gene3D" id="3.40.50.720">
    <property type="entry name" value="NAD(P)-binding Rossmann-like Domain"/>
    <property type="match status" value="1"/>
</dbReference>
<feature type="binding site" evidence="11">
    <location>
        <position position="245"/>
    </location>
    <ligand>
        <name>NAD(+)</name>
        <dbReference type="ChEBI" id="CHEBI:57540"/>
    </ligand>
</feature>
<feature type="binding site" evidence="11">
    <location>
        <begin position="74"/>
        <end position="75"/>
    </location>
    <ligand>
        <name>NAD(+)</name>
        <dbReference type="ChEBI" id="CHEBI:57540"/>
    </ligand>
</feature>
<evidence type="ECO:0000256" key="10">
    <source>
        <dbReference type="ARBA" id="ARBA00060887"/>
    </source>
</evidence>
<keyword evidence="4 11" id="KW-0560">Oxidoreductase</keyword>
<evidence type="ECO:0000256" key="2">
    <source>
        <dbReference type="ARBA" id="ARBA00022516"/>
    </source>
</evidence>
<dbReference type="HAMAP" id="MF_01838">
    <property type="entry name" value="FabV_reductase"/>
    <property type="match status" value="1"/>
</dbReference>
<dbReference type="NCBIfam" id="NF010177">
    <property type="entry name" value="PRK13656.1"/>
    <property type="match status" value="1"/>
</dbReference>